<feature type="compositionally biased region" description="Basic and acidic residues" evidence="4">
    <location>
        <begin position="76"/>
        <end position="88"/>
    </location>
</feature>
<dbReference type="FunFam" id="3.40.50.10810:FF:000094">
    <property type="entry name" value="DNA excision repair protein ERCC-6"/>
    <property type="match status" value="1"/>
</dbReference>
<keyword evidence="8" id="KW-1185">Reference proteome</keyword>
<dbReference type="SMART" id="SM00487">
    <property type="entry name" value="DEXDc"/>
    <property type="match status" value="1"/>
</dbReference>
<feature type="compositionally biased region" description="Basic residues" evidence="4">
    <location>
        <begin position="238"/>
        <end position="247"/>
    </location>
</feature>
<feature type="compositionally biased region" description="Polar residues" evidence="4">
    <location>
        <begin position="1077"/>
        <end position="1086"/>
    </location>
</feature>
<organism evidence="7 8">
    <name type="scientific">Byssothecium circinans</name>
    <dbReference type="NCBI Taxonomy" id="147558"/>
    <lineage>
        <taxon>Eukaryota</taxon>
        <taxon>Fungi</taxon>
        <taxon>Dikarya</taxon>
        <taxon>Ascomycota</taxon>
        <taxon>Pezizomycotina</taxon>
        <taxon>Dothideomycetes</taxon>
        <taxon>Pleosporomycetidae</taxon>
        <taxon>Pleosporales</taxon>
        <taxon>Massarineae</taxon>
        <taxon>Massarinaceae</taxon>
        <taxon>Byssothecium</taxon>
    </lineage>
</organism>
<dbReference type="InterPro" id="IPR000330">
    <property type="entry name" value="SNF2_N"/>
</dbReference>
<feature type="region of interest" description="Disordered" evidence="4">
    <location>
        <begin position="146"/>
        <end position="165"/>
    </location>
</feature>
<dbReference type="SUPFAM" id="SSF52540">
    <property type="entry name" value="P-loop containing nucleoside triphosphate hydrolases"/>
    <property type="match status" value="2"/>
</dbReference>
<dbReference type="InterPro" id="IPR014001">
    <property type="entry name" value="Helicase_ATP-bd"/>
</dbReference>
<evidence type="ECO:0000313" key="7">
    <source>
        <dbReference type="EMBL" id="KAF1959734.1"/>
    </source>
</evidence>
<dbReference type="EMBL" id="ML976984">
    <property type="protein sequence ID" value="KAF1959734.1"/>
    <property type="molecule type" value="Genomic_DNA"/>
</dbReference>
<dbReference type="InterPro" id="IPR050496">
    <property type="entry name" value="SNF2_RAD54_helicase_repair"/>
</dbReference>
<evidence type="ECO:0000256" key="1">
    <source>
        <dbReference type="ARBA" id="ARBA00022741"/>
    </source>
</evidence>
<dbReference type="InterPro" id="IPR038718">
    <property type="entry name" value="SNF2-like_sf"/>
</dbReference>
<gene>
    <name evidence="7" type="ORF">CC80DRAFT_514206</name>
</gene>
<dbReference type="Proteomes" id="UP000800035">
    <property type="component" value="Unassembled WGS sequence"/>
</dbReference>
<dbReference type="Pfam" id="PF00271">
    <property type="entry name" value="Helicase_C"/>
    <property type="match status" value="1"/>
</dbReference>
<feature type="domain" description="Helicase ATP-binding" evidence="5">
    <location>
        <begin position="408"/>
        <end position="602"/>
    </location>
</feature>
<feature type="region of interest" description="Disordered" evidence="4">
    <location>
        <begin position="483"/>
        <end position="508"/>
    </location>
</feature>
<feature type="compositionally biased region" description="Polar residues" evidence="4">
    <location>
        <begin position="906"/>
        <end position="917"/>
    </location>
</feature>
<dbReference type="InterPro" id="IPR027417">
    <property type="entry name" value="P-loop_NTPase"/>
</dbReference>
<keyword evidence="3" id="KW-0067">ATP-binding</keyword>
<dbReference type="InterPro" id="IPR049730">
    <property type="entry name" value="SNF2/RAD54-like_C"/>
</dbReference>
<feature type="region of interest" description="Disordered" evidence="4">
    <location>
        <begin position="1037"/>
        <end position="1112"/>
    </location>
</feature>
<dbReference type="GO" id="GO:0008094">
    <property type="term" value="F:ATP-dependent activity, acting on DNA"/>
    <property type="evidence" value="ECO:0007669"/>
    <property type="project" value="TreeGrafter"/>
</dbReference>
<reference evidence="7" key="1">
    <citation type="journal article" date="2020" name="Stud. Mycol.">
        <title>101 Dothideomycetes genomes: a test case for predicting lifestyles and emergence of pathogens.</title>
        <authorList>
            <person name="Haridas S."/>
            <person name="Albert R."/>
            <person name="Binder M."/>
            <person name="Bloem J."/>
            <person name="Labutti K."/>
            <person name="Salamov A."/>
            <person name="Andreopoulos B."/>
            <person name="Baker S."/>
            <person name="Barry K."/>
            <person name="Bills G."/>
            <person name="Bluhm B."/>
            <person name="Cannon C."/>
            <person name="Castanera R."/>
            <person name="Culley D."/>
            <person name="Daum C."/>
            <person name="Ezra D."/>
            <person name="Gonzalez J."/>
            <person name="Henrissat B."/>
            <person name="Kuo A."/>
            <person name="Liang C."/>
            <person name="Lipzen A."/>
            <person name="Lutzoni F."/>
            <person name="Magnuson J."/>
            <person name="Mondo S."/>
            <person name="Nolan M."/>
            <person name="Ohm R."/>
            <person name="Pangilinan J."/>
            <person name="Park H.-J."/>
            <person name="Ramirez L."/>
            <person name="Alfaro M."/>
            <person name="Sun H."/>
            <person name="Tritt A."/>
            <person name="Yoshinaga Y."/>
            <person name="Zwiers L.-H."/>
            <person name="Turgeon B."/>
            <person name="Goodwin S."/>
            <person name="Spatafora J."/>
            <person name="Crous P."/>
            <person name="Grigoriev I."/>
        </authorList>
    </citation>
    <scope>NUCLEOTIDE SEQUENCE</scope>
    <source>
        <strain evidence="7">CBS 675.92</strain>
    </source>
</reference>
<feature type="region of interest" description="Disordered" evidence="4">
    <location>
        <begin position="52"/>
        <end position="88"/>
    </location>
</feature>
<dbReference type="PANTHER" id="PTHR45629">
    <property type="entry name" value="SNF2/RAD54 FAMILY MEMBER"/>
    <property type="match status" value="1"/>
</dbReference>
<dbReference type="Gene3D" id="3.40.50.10810">
    <property type="entry name" value="Tandem AAA-ATPase domain"/>
    <property type="match status" value="1"/>
</dbReference>
<feature type="compositionally biased region" description="Basic and acidic residues" evidence="4">
    <location>
        <begin position="487"/>
        <end position="503"/>
    </location>
</feature>
<dbReference type="AlphaFoldDB" id="A0A6A5U4Y6"/>
<sequence>MHVVSPEAAQSPAHDTPAVLSSTETNDDNIPVVEDELPSYADEETRLKFLTTGARDQDDIERDIGEQADQLLTEQADERDKKRMERASADIKRNEAAIRKIRNRLAVTVSSNQQVKLRAEVETYQQKIDGLEEELDAIQQRINKRHAIPDGDDSAQPDVNGPLPNETRRDFLLRTGKITPFMQLGQTRPGAADTLGEAMHDAEIEQIVDDTTKGATNHQNLMKPASRDSSATPEVIPRPKKKLRTTHGSRTSSSSPEALPTDSDDAYVPNLNDRQLAALSESNDSEAFVPNDAHNDRQQRKRVIEKVKKVAKATTATESDEDQTLGIDDGNERIYRDRLRKWNKDRSVARRQAMESMGEAFNDDQSVDECYKPHPTAPDGKYNGDFRVPGDIYPALFNYQQTGVEWLWELYKQNVGGILGDEMGLGKTIQTIAFIAGLHYSGKLTKPVLVVCPMTVMTQWVKEFHTWWPALRVSIMHSSGSGFAGSRVDRAERDNDLREHGNDDETLTDTGKAAKKVIEKVKRDGHVLITTYSGVETFREFLSPIEWDSVILDEGHMIRNPDAAQTINCKELRSANRIILSGTPIQNKLSELWSLFDFIYPMRLGTLISFRNQFETPIKLGGYANATNLDFETAMQTAETLKDAISPYLLQRFKADVATDLPDKKEKVLFCKLTRQQREAYERFLASEDMRAIEDGTKLPLFGIDYLRKICNHPDLIDHKTLADKPGYGAPNKSGKIQVVKELVSLWTKNGHKTLIFSQNRITLDILEKQLIGKMPGINYRRMDGETNIKNRQALVDEFNNDPNIHVFLLTTKVGGLGVNLTGANRVIIFDPDWNPSTDIQARERSWRLGQKKPVEIYRLMSAGTIEEKIYHRQIFKQFLTNKVLKDPSQRQTFQMSDLHDLFTLGNEQTNGSTETETIFRHSKARQPPASDATSASDFAAVRGIDHTEAYTYADDETEKKVQGGSDAALMSGIFAKSGVHSIVEHDQIVNGSNKRHNGLSQSLIQHEAKRQAAKAAAELKKNLDLAQRAPIGVATWTGTNGELGRPRTPSPPRARGLRGGLTAGGRGGRGGGGAASSSNVLNNLSARQTGAGGRRGAAGTANSGTPPPAPTTFSGKRMLNLIRQFIISQGGTVPTQMLIDHFDRFVRTSPTKTAEFKAMLDVVAVMEKTNFSQGRGMWKLRDEWKEKGA</sequence>
<feature type="region of interest" description="Disordered" evidence="4">
    <location>
        <begin position="906"/>
        <end position="936"/>
    </location>
</feature>
<protein>
    <recommendedName>
        <fullName evidence="9">DNA repair and recombination protein RAD26</fullName>
    </recommendedName>
</protein>
<feature type="region of interest" description="Disordered" evidence="4">
    <location>
        <begin position="1"/>
        <end position="38"/>
    </location>
</feature>
<evidence type="ECO:0000256" key="4">
    <source>
        <dbReference type="SAM" id="MobiDB-lite"/>
    </source>
</evidence>
<proteinExistence type="predicted"/>
<dbReference type="Pfam" id="PF00176">
    <property type="entry name" value="SNF2-rel_dom"/>
    <property type="match status" value="1"/>
</dbReference>
<dbReference type="OrthoDB" id="413460at2759"/>
<evidence type="ECO:0000259" key="6">
    <source>
        <dbReference type="PROSITE" id="PS51194"/>
    </source>
</evidence>
<name>A0A6A5U4Y6_9PLEO</name>
<keyword evidence="2" id="KW-0378">Hydrolase</keyword>
<dbReference type="CDD" id="cd22254">
    <property type="entry name" value="CSB_WHD"/>
    <property type="match status" value="1"/>
</dbReference>
<feature type="compositionally biased region" description="Gly residues" evidence="4">
    <location>
        <begin position="1058"/>
        <end position="1075"/>
    </location>
</feature>
<evidence type="ECO:0000256" key="2">
    <source>
        <dbReference type="ARBA" id="ARBA00022801"/>
    </source>
</evidence>
<dbReference type="GO" id="GO:0005634">
    <property type="term" value="C:nucleus"/>
    <property type="evidence" value="ECO:0007669"/>
    <property type="project" value="TreeGrafter"/>
</dbReference>
<dbReference type="CDD" id="cd18000">
    <property type="entry name" value="DEXHc_ERCC6"/>
    <property type="match status" value="1"/>
</dbReference>
<feature type="region of interest" description="Disordered" evidence="4">
    <location>
        <begin position="216"/>
        <end position="268"/>
    </location>
</feature>
<evidence type="ECO:0008006" key="9">
    <source>
        <dbReference type="Google" id="ProtNLM"/>
    </source>
</evidence>
<dbReference type="InterPro" id="IPR001650">
    <property type="entry name" value="Helicase_C-like"/>
</dbReference>
<feature type="domain" description="Helicase C-terminal" evidence="6">
    <location>
        <begin position="738"/>
        <end position="900"/>
    </location>
</feature>
<dbReference type="PROSITE" id="PS51192">
    <property type="entry name" value="HELICASE_ATP_BIND_1"/>
    <property type="match status" value="1"/>
</dbReference>
<keyword evidence="1" id="KW-0547">Nucleotide-binding</keyword>
<evidence type="ECO:0000259" key="5">
    <source>
        <dbReference type="PROSITE" id="PS51192"/>
    </source>
</evidence>
<evidence type="ECO:0000256" key="3">
    <source>
        <dbReference type="ARBA" id="ARBA00022840"/>
    </source>
</evidence>
<evidence type="ECO:0000313" key="8">
    <source>
        <dbReference type="Proteomes" id="UP000800035"/>
    </source>
</evidence>
<accession>A0A6A5U4Y6</accession>
<dbReference type="PROSITE" id="PS51194">
    <property type="entry name" value="HELICASE_CTER"/>
    <property type="match status" value="1"/>
</dbReference>
<feature type="region of interest" description="Disordered" evidence="4">
    <location>
        <begin position="281"/>
        <end position="300"/>
    </location>
</feature>
<dbReference type="Gene3D" id="3.40.50.300">
    <property type="entry name" value="P-loop containing nucleotide triphosphate hydrolases"/>
    <property type="match status" value="1"/>
</dbReference>
<dbReference type="PANTHER" id="PTHR45629:SF7">
    <property type="entry name" value="DNA EXCISION REPAIR PROTEIN ERCC-6-RELATED"/>
    <property type="match status" value="1"/>
</dbReference>
<dbReference type="GO" id="GO:0005524">
    <property type="term" value="F:ATP binding"/>
    <property type="evidence" value="ECO:0007669"/>
    <property type="project" value="InterPro"/>
</dbReference>
<dbReference type="SMART" id="SM00490">
    <property type="entry name" value="HELICc"/>
    <property type="match status" value="1"/>
</dbReference>
<dbReference type="CDD" id="cd18793">
    <property type="entry name" value="SF2_C_SNF"/>
    <property type="match status" value="1"/>
</dbReference>
<dbReference type="GO" id="GO:0006283">
    <property type="term" value="P:transcription-coupled nucleotide-excision repair"/>
    <property type="evidence" value="ECO:0007669"/>
    <property type="project" value="TreeGrafter"/>
</dbReference>
<dbReference type="GO" id="GO:0016787">
    <property type="term" value="F:hydrolase activity"/>
    <property type="evidence" value="ECO:0007669"/>
    <property type="project" value="UniProtKB-KW"/>
</dbReference>